<dbReference type="KEGG" id="pagb:AWM79_07870"/>
<keyword evidence="3" id="KW-1185">Reference proteome</keyword>
<evidence type="ECO:0000313" key="2">
    <source>
        <dbReference type="EMBL" id="AMB85224.1"/>
    </source>
</evidence>
<dbReference type="EMBL" id="CP014135">
    <property type="protein sequence ID" value="AMB85224.1"/>
    <property type="molecule type" value="Genomic_DNA"/>
</dbReference>
<keyword evidence="1" id="KW-0472">Membrane</keyword>
<accession>A0A0X1SZJ1</accession>
<organism evidence="2 3">
    <name type="scientific">Pseudomonas agarici</name>
    <dbReference type="NCBI Taxonomy" id="46677"/>
    <lineage>
        <taxon>Bacteria</taxon>
        <taxon>Pseudomonadati</taxon>
        <taxon>Pseudomonadota</taxon>
        <taxon>Gammaproteobacteria</taxon>
        <taxon>Pseudomonadales</taxon>
        <taxon>Pseudomonadaceae</taxon>
        <taxon>Pseudomonas</taxon>
    </lineage>
</organism>
<evidence type="ECO:0000256" key="1">
    <source>
        <dbReference type="SAM" id="Phobius"/>
    </source>
</evidence>
<dbReference type="AlphaFoldDB" id="A0A0X1SZJ1"/>
<sequence length="71" mass="8546">MNQRLDSMLQEMSSKGFPTFTPDNKKMPNMRFQLFHFDFLEKWHDNFWIANVVQIYLSNLAAMICLLIQIF</sequence>
<keyword evidence="1" id="KW-0812">Transmembrane</keyword>
<reference evidence="2 3" key="1">
    <citation type="submission" date="2016-01" db="EMBL/GenBank/DDBJ databases">
        <authorList>
            <person name="McClelland M."/>
            <person name="Jain A."/>
            <person name="Saraogi P."/>
            <person name="Mendelson R."/>
            <person name="Westerman R."/>
            <person name="SanMiguel P."/>
            <person name="Csonka L."/>
        </authorList>
    </citation>
    <scope>NUCLEOTIDE SEQUENCE [LARGE SCALE GENOMIC DNA]</scope>
    <source>
        <strain evidence="2 3">NCPPB 2472</strain>
    </source>
</reference>
<feature type="transmembrane region" description="Helical" evidence="1">
    <location>
        <begin position="47"/>
        <end position="68"/>
    </location>
</feature>
<dbReference type="STRING" id="46677.AWM79_07870"/>
<dbReference type="Proteomes" id="UP000063229">
    <property type="component" value="Chromosome"/>
</dbReference>
<keyword evidence="1" id="KW-1133">Transmembrane helix</keyword>
<name>A0A0X1SZJ1_PSEAA</name>
<protein>
    <submittedName>
        <fullName evidence="2">Uncharacterized protein</fullName>
    </submittedName>
</protein>
<gene>
    <name evidence="2" type="ORF">AWM79_07870</name>
</gene>
<proteinExistence type="predicted"/>
<evidence type="ECO:0000313" key="3">
    <source>
        <dbReference type="Proteomes" id="UP000063229"/>
    </source>
</evidence>